<accession>X1E8F7</accession>
<comment type="caution">
    <text evidence="1">The sequence shown here is derived from an EMBL/GenBank/DDBJ whole genome shotgun (WGS) entry which is preliminary data.</text>
</comment>
<dbReference type="EMBL" id="BARU01003919">
    <property type="protein sequence ID" value="GAH28877.1"/>
    <property type="molecule type" value="Genomic_DNA"/>
</dbReference>
<gene>
    <name evidence="1" type="ORF">S03H2_08166</name>
</gene>
<reference evidence="1" key="1">
    <citation type="journal article" date="2014" name="Front. Microbiol.">
        <title>High frequency of phylogenetically diverse reductive dehalogenase-homologous genes in deep subseafloor sedimentary metagenomes.</title>
        <authorList>
            <person name="Kawai M."/>
            <person name="Futagami T."/>
            <person name="Toyoda A."/>
            <person name="Takaki Y."/>
            <person name="Nishi S."/>
            <person name="Hori S."/>
            <person name="Arai W."/>
            <person name="Tsubouchi T."/>
            <person name="Morono Y."/>
            <person name="Uchiyama I."/>
            <person name="Ito T."/>
            <person name="Fujiyama A."/>
            <person name="Inagaki F."/>
            <person name="Takami H."/>
        </authorList>
    </citation>
    <scope>NUCLEOTIDE SEQUENCE</scope>
    <source>
        <strain evidence="1">Expedition CK06-06</strain>
    </source>
</reference>
<organism evidence="1">
    <name type="scientific">marine sediment metagenome</name>
    <dbReference type="NCBI Taxonomy" id="412755"/>
    <lineage>
        <taxon>unclassified sequences</taxon>
        <taxon>metagenomes</taxon>
        <taxon>ecological metagenomes</taxon>
    </lineage>
</organism>
<protein>
    <submittedName>
        <fullName evidence="1">Uncharacterized protein</fullName>
    </submittedName>
</protein>
<evidence type="ECO:0000313" key="1">
    <source>
        <dbReference type="EMBL" id="GAH28877.1"/>
    </source>
</evidence>
<proteinExistence type="predicted"/>
<sequence length="217" mass="25426">MITINKTNLKKAFKRLKKSTKGFSSLIVRDPLIRPSASEERERLLNLFAKIGNVYKLAYKVEYETPIFEIETLKGLNLPILKNWRLGDLYSIHVKNRSIPYPFRHPKEPHWNRYCINSQIIAIKEDPFDNYEKLEVSSIYENGSYLLRSVSARDPIREKIDFWTSRNRCLNVKGRKRLKKFLVELIRGTSPSYILQNISNDDEERNAVNLIIALIGL</sequence>
<dbReference type="AlphaFoldDB" id="X1E8F7"/>
<name>X1E8F7_9ZZZZ</name>